<gene>
    <name evidence="2" type="ORF">BDK51DRAFT_45188</name>
</gene>
<reference evidence="3" key="1">
    <citation type="journal article" date="2018" name="Nat. Microbiol.">
        <title>Leveraging single-cell genomics to expand the fungal tree of life.</title>
        <authorList>
            <person name="Ahrendt S.R."/>
            <person name="Quandt C.A."/>
            <person name="Ciobanu D."/>
            <person name="Clum A."/>
            <person name="Salamov A."/>
            <person name="Andreopoulos B."/>
            <person name="Cheng J.F."/>
            <person name="Woyke T."/>
            <person name="Pelin A."/>
            <person name="Henrissat B."/>
            <person name="Reynolds N.K."/>
            <person name="Benny G.L."/>
            <person name="Smith M.E."/>
            <person name="James T.Y."/>
            <person name="Grigoriev I.V."/>
        </authorList>
    </citation>
    <scope>NUCLEOTIDE SEQUENCE [LARGE SCALE GENOMIC DNA]</scope>
</reference>
<evidence type="ECO:0000313" key="3">
    <source>
        <dbReference type="Proteomes" id="UP000269721"/>
    </source>
</evidence>
<protein>
    <submittedName>
        <fullName evidence="2">Uncharacterized protein</fullName>
    </submittedName>
</protein>
<feature type="compositionally biased region" description="Acidic residues" evidence="1">
    <location>
        <begin position="39"/>
        <end position="50"/>
    </location>
</feature>
<dbReference type="Proteomes" id="UP000269721">
    <property type="component" value="Unassembled WGS sequence"/>
</dbReference>
<organism evidence="2 3">
    <name type="scientific">Blyttiomyces helicus</name>
    <dbReference type="NCBI Taxonomy" id="388810"/>
    <lineage>
        <taxon>Eukaryota</taxon>
        <taxon>Fungi</taxon>
        <taxon>Fungi incertae sedis</taxon>
        <taxon>Chytridiomycota</taxon>
        <taxon>Chytridiomycota incertae sedis</taxon>
        <taxon>Chytridiomycetes</taxon>
        <taxon>Chytridiomycetes incertae sedis</taxon>
        <taxon>Blyttiomyces</taxon>
    </lineage>
</organism>
<dbReference type="EMBL" id="KZ994861">
    <property type="protein sequence ID" value="RKO91887.1"/>
    <property type="molecule type" value="Genomic_DNA"/>
</dbReference>
<keyword evidence="3" id="KW-1185">Reference proteome</keyword>
<sequence>MDGNAAAFATGGFQLDERGMAPDDAEFAFTAVKWHGEGVEEDYADVEEQNDAGNSGENESEDEDGDEGKRRGGGEGGDLESDNEDDHDGDDEKNEAFAATLLASQTATAGEFNSYSTPAPKQRPPTTASSSTAPARSNQHCSAGSSSVVSSGRRPALGSSSPPGPGGKKKESLNEWFNREMVATLEEKEQADERMWASVLRMQAQQMQQLQEERRARKEEGRRIREEERRIREDEHHANQRRADMLHMALIGLNRKMVGQPVDFPPKLSEGDSPDA</sequence>
<evidence type="ECO:0000256" key="1">
    <source>
        <dbReference type="SAM" id="MobiDB-lite"/>
    </source>
</evidence>
<feature type="region of interest" description="Disordered" evidence="1">
    <location>
        <begin position="210"/>
        <end position="240"/>
    </location>
</feature>
<dbReference type="AlphaFoldDB" id="A0A4V1IS06"/>
<feature type="compositionally biased region" description="Low complexity" evidence="1">
    <location>
        <begin position="124"/>
        <end position="135"/>
    </location>
</feature>
<feature type="compositionally biased region" description="Acidic residues" evidence="1">
    <location>
        <begin position="77"/>
        <end position="93"/>
    </location>
</feature>
<feature type="compositionally biased region" description="Low complexity" evidence="1">
    <location>
        <begin position="142"/>
        <end position="161"/>
    </location>
</feature>
<evidence type="ECO:0000313" key="2">
    <source>
        <dbReference type="EMBL" id="RKO91887.1"/>
    </source>
</evidence>
<proteinExistence type="predicted"/>
<feature type="compositionally biased region" description="Basic and acidic residues" evidence="1">
    <location>
        <begin position="211"/>
        <end position="240"/>
    </location>
</feature>
<accession>A0A4V1IS06</accession>
<name>A0A4V1IS06_9FUNG</name>
<feature type="compositionally biased region" description="Low complexity" evidence="1">
    <location>
        <begin position="96"/>
        <end position="109"/>
    </location>
</feature>
<feature type="region of interest" description="Disordered" evidence="1">
    <location>
        <begin position="38"/>
        <end position="175"/>
    </location>
</feature>